<keyword evidence="6 11" id="KW-0547">Nucleotide-binding</keyword>
<dbReference type="GO" id="GO:0000287">
    <property type="term" value="F:magnesium ion binding"/>
    <property type="evidence" value="ECO:0007669"/>
    <property type="project" value="UniProtKB-UniRule"/>
</dbReference>
<keyword evidence="9 11" id="KW-0460">Magnesium</keyword>
<evidence type="ECO:0000256" key="5">
    <source>
        <dbReference type="ARBA" id="ARBA00022598"/>
    </source>
</evidence>
<dbReference type="GO" id="GO:0042410">
    <property type="term" value="F:6-carboxyhexanoate-CoA ligase activity"/>
    <property type="evidence" value="ECO:0007669"/>
    <property type="project" value="UniProtKB-UniRule"/>
</dbReference>
<name>A0A9D1HJL1_9FIRM</name>
<dbReference type="GO" id="GO:0005524">
    <property type="term" value="F:ATP binding"/>
    <property type="evidence" value="ECO:0007669"/>
    <property type="project" value="UniProtKB-KW"/>
</dbReference>
<dbReference type="AlphaFoldDB" id="A0A9D1HJL1"/>
<reference evidence="12" key="1">
    <citation type="submission" date="2020-10" db="EMBL/GenBank/DDBJ databases">
        <authorList>
            <person name="Gilroy R."/>
        </authorList>
    </citation>
    <scope>NUCLEOTIDE SEQUENCE</scope>
    <source>
        <strain evidence="12">2830</strain>
    </source>
</reference>
<keyword evidence="8 11" id="KW-0067">ATP-binding</keyword>
<evidence type="ECO:0000256" key="2">
    <source>
        <dbReference type="ARBA" id="ARBA00005075"/>
    </source>
</evidence>
<keyword evidence="7 11" id="KW-0093">Biotin biosynthesis</keyword>
<proteinExistence type="inferred from homology"/>
<evidence type="ECO:0000256" key="4">
    <source>
        <dbReference type="ARBA" id="ARBA00012984"/>
    </source>
</evidence>
<sequence length="243" mass="27057">MRRFSIKMRASKGTEHISGAEKIVREDELAAYCTRLLNRALQHGKGSPDFINLKMEAVNEADIMYLPALPVTTLTADTPEEGMLLVRAQLERLGIRRVDEILQIWRQSYAMRGAILLDVDTLERLEPDHQRGVRATYMDAEGADEAACGGKNHFNEALVLATKVVNHPNIVAELCISDDPDYVTGYVAARKIGYVRITCLKPLGSPDGGRVFLFRGRAAELAGCLDYLQRQKVLVRFNGEAKV</sequence>
<evidence type="ECO:0000256" key="7">
    <source>
        <dbReference type="ARBA" id="ARBA00022756"/>
    </source>
</evidence>
<evidence type="ECO:0000256" key="9">
    <source>
        <dbReference type="ARBA" id="ARBA00022842"/>
    </source>
</evidence>
<comment type="pathway">
    <text evidence="2 11">Metabolic intermediate metabolism; pimeloyl-CoA biosynthesis; pimeloyl-CoA from pimelate: step 1/1.</text>
</comment>
<dbReference type="EC" id="6.2.1.14" evidence="4 11"/>
<dbReference type="HAMAP" id="MF_00668">
    <property type="entry name" value="BioW"/>
    <property type="match status" value="1"/>
</dbReference>
<evidence type="ECO:0000256" key="10">
    <source>
        <dbReference type="ARBA" id="ARBA00049553"/>
    </source>
</evidence>
<comment type="caution">
    <text evidence="12">The sequence shown here is derived from an EMBL/GenBank/DDBJ whole genome shotgun (WGS) entry which is preliminary data.</text>
</comment>
<comment type="similarity">
    <text evidence="11">Belongs to the BioW family.</text>
</comment>
<dbReference type="Pfam" id="PF03744">
    <property type="entry name" value="BioW"/>
    <property type="match status" value="1"/>
</dbReference>
<dbReference type="Proteomes" id="UP000824124">
    <property type="component" value="Unassembled WGS sequence"/>
</dbReference>
<dbReference type="InterPro" id="IPR005499">
    <property type="entry name" value="BioW"/>
</dbReference>
<dbReference type="NCBIfam" id="TIGR01204">
    <property type="entry name" value="bioW"/>
    <property type="match status" value="1"/>
</dbReference>
<comment type="cofactor">
    <cofactor evidence="1 11">
        <name>Mg(2+)</name>
        <dbReference type="ChEBI" id="CHEBI:18420"/>
    </cofactor>
</comment>
<evidence type="ECO:0000256" key="3">
    <source>
        <dbReference type="ARBA" id="ARBA00011738"/>
    </source>
</evidence>
<evidence type="ECO:0000256" key="1">
    <source>
        <dbReference type="ARBA" id="ARBA00001946"/>
    </source>
</evidence>
<evidence type="ECO:0000256" key="8">
    <source>
        <dbReference type="ARBA" id="ARBA00022840"/>
    </source>
</evidence>
<accession>A0A9D1HJL1</accession>
<comment type="subunit">
    <text evidence="3 11">Homodimer.</text>
</comment>
<dbReference type="GO" id="GO:0009102">
    <property type="term" value="P:biotin biosynthetic process"/>
    <property type="evidence" value="ECO:0007669"/>
    <property type="project" value="UniProtKB-UniRule"/>
</dbReference>
<dbReference type="EMBL" id="DVMH01000022">
    <property type="protein sequence ID" value="HIU10461.1"/>
    <property type="molecule type" value="Genomic_DNA"/>
</dbReference>
<keyword evidence="5 11" id="KW-0436">Ligase</keyword>
<evidence type="ECO:0000256" key="11">
    <source>
        <dbReference type="HAMAP-Rule" id="MF_00668"/>
    </source>
</evidence>
<gene>
    <name evidence="11" type="primary">bioW</name>
    <name evidence="12" type="ORF">IAB00_04335</name>
</gene>
<comment type="catalytic activity">
    <reaction evidence="10 11">
        <text>heptanedioate + ATP + CoA = 6-carboxyhexanoyl-CoA + AMP + diphosphate</text>
        <dbReference type="Rhea" id="RHEA:14781"/>
        <dbReference type="ChEBI" id="CHEBI:30616"/>
        <dbReference type="ChEBI" id="CHEBI:33019"/>
        <dbReference type="ChEBI" id="CHEBI:36165"/>
        <dbReference type="ChEBI" id="CHEBI:57287"/>
        <dbReference type="ChEBI" id="CHEBI:57360"/>
        <dbReference type="ChEBI" id="CHEBI:456215"/>
        <dbReference type="EC" id="6.2.1.14"/>
    </reaction>
</comment>
<dbReference type="NCBIfam" id="NF002360">
    <property type="entry name" value="PRK01322.1"/>
    <property type="match status" value="1"/>
</dbReference>
<evidence type="ECO:0000313" key="13">
    <source>
        <dbReference type="Proteomes" id="UP000824124"/>
    </source>
</evidence>
<organism evidence="12 13">
    <name type="scientific">Candidatus Avidehalobacter gallistercoris</name>
    <dbReference type="NCBI Taxonomy" id="2840694"/>
    <lineage>
        <taxon>Bacteria</taxon>
        <taxon>Bacillati</taxon>
        <taxon>Bacillota</taxon>
        <taxon>Clostridia</taxon>
        <taxon>Eubacteriales</taxon>
        <taxon>Peptococcaceae</taxon>
        <taxon>Peptococcaceae incertae sedis</taxon>
        <taxon>Candidatus Avidehalobacter</taxon>
    </lineage>
</organism>
<evidence type="ECO:0000313" key="12">
    <source>
        <dbReference type="EMBL" id="HIU10461.1"/>
    </source>
</evidence>
<reference evidence="12" key="2">
    <citation type="journal article" date="2021" name="PeerJ">
        <title>Extensive microbial diversity within the chicken gut microbiome revealed by metagenomics and culture.</title>
        <authorList>
            <person name="Gilroy R."/>
            <person name="Ravi A."/>
            <person name="Getino M."/>
            <person name="Pursley I."/>
            <person name="Horton D.L."/>
            <person name="Alikhan N.F."/>
            <person name="Baker D."/>
            <person name="Gharbi K."/>
            <person name="Hall N."/>
            <person name="Watson M."/>
            <person name="Adriaenssens E.M."/>
            <person name="Foster-Nyarko E."/>
            <person name="Jarju S."/>
            <person name="Secka A."/>
            <person name="Antonio M."/>
            <person name="Oren A."/>
            <person name="Chaudhuri R.R."/>
            <person name="La Ragione R."/>
            <person name="Hildebrand F."/>
            <person name="Pallen M.J."/>
        </authorList>
    </citation>
    <scope>NUCLEOTIDE SEQUENCE</scope>
    <source>
        <strain evidence="12">2830</strain>
    </source>
</reference>
<protein>
    <recommendedName>
        <fullName evidence="4 11">6-carboxyhexanoate--CoA ligase</fullName>
        <ecNumber evidence="4 11">6.2.1.14</ecNumber>
    </recommendedName>
    <alternativeName>
        <fullName evidence="11">Pimeloyl-CoA synthase</fullName>
    </alternativeName>
</protein>
<evidence type="ECO:0000256" key="6">
    <source>
        <dbReference type="ARBA" id="ARBA00022741"/>
    </source>
</evidence>
<comment type="function">
    <text evidence="11">Catalyzes the transformation of pimelate into pimeloyl-CoA with concomitant hydrolysis of ATP to AMP.</text>
</comment>